<name>X0TWQ8_9ZZZZ</name>
<dbReference type="Pfam" id="PF14691">
    <property type="entry name" value="Fer4_20"/>
    <property type="match status" value="1"/>
</dbReference>
<dbReference type="AlphaFoldDB" id="X0TWQ8"/>
<dbReference type="GO" id="GO:0016491">
    <property type="term" value="F:oxidoreductase activity"/>
    <property type="evidence" value="ECO:0007669"/>
    <property type="project" value="InterPro"/>
</dbReference>
<dbReference type="EMBL" id="BARS01016096">
    <property type="protein sequence ID" value="GAF97714.1"/>
    <property type="molecule type" value="Genomic_DNA"/>
</dbReference>
<dbReference type="InterPro" id="IPR036188">
    <property type="entry name" value="FAD/NAD-bd_sf"/>
</dbReference>
<feature type="non-terminal residue" evidence="3">
    <location>
        <position position="1"/>
    </location>
</feature>
<dbReference type="Gene3D" id="3.50.50.60">
    <property type="entry name" value="FAD/NAD(P)-binding domain"/>
    <property type="match status" value="2"/>
</dbReference>
<gene>
    <name evidence="3" type="ORF">S01H1_26552</name>
</gene>
<evidence type="ECO:0000313" key="3">
    <source>
        <dbReference type="EMBL" id="GAF97714.1"/>
    </source>
</evidence>
<sequence length="281" mass="30384">HINKHYCRAGVCTALVKSPCQNACPAEIDIPRYLRLIGEGKPAEAVAVIREKVPFPAVLGYVCVHYCEAKCRRGQLEEAIAIKELKRFAADRDDGLWQQNAKVLAETGKRVAIVGSGPAGLTVAYYLAKQGHRVTVFEALPVTGGMMRVGIPRYRLPAEVLDSEIKAIESFGVEIRVNTAVESPDELFGQGYDAVFMGTGAHHGTNMGIEGETNDGVLDGVDFLREINLGRKVKLGDKVLVIGGGNVAIDAARNAVREGAKEVTILYRRTRAEMPAGAEEI</sequence>
<dbReference type="InterPro" id="IPR023753">
    <property type="entry name" value="FAD/NAD-binding_dom"/>
</dbReference>
<dbReference type="PANTHER" id="PTHR42783:SF3">
    <property type="entry name" value="GLUTAMATE SYNTHASE [NADPH] SMALL CHAIN-RELATED"/>
    <property type="match status" value="1"/>
</dbReference>
<protein>
    <recommendedName>
        <fullName evidence="4">Dihydroprymidine dehydrogenase domain-containing protein</fullName>
    </recommendedName>
</protein>
<evidence type="ECO:0000259" key="2">
    <source>
        <dbReference type="Pfam" id="PF14691"/>
    </source>
</evidence>
<evidence type="ECO:0000259" key="1">
    <source>
        <dbReference type="Pfam" id="PF07992"/>
    </source>
</evidence>
<dbReference type="GO" id="GO:0051536">
    <property type="term" value="F:iron-sulfur cluster binding"/>
    <property type="evidence" value="ECO:0007669"/>
    <property type="project" value="InterPro"/>
</dbReference>
<dbReference type="PRINTS" id="PR00419">
    <property type="entry name" value="ADXRDTASE"/>
</dbReference>
<organism evidence="3">
    <name type="scientific">marine sediment metagenome</name>
    <dbReference type="NCBI Taxonomy" id="412755"/>
    <lineage>
        <taxon>unclassified sequences</taxon>
        <taxon>metagenomes</taxon>
        <taxon>ecological metagenomes</taxon>
    </lineage>
</organism>
<accession>X0TWQ8</accession>
<feature type="domain" description="FAD/NAD(P)-binding" evidence="1">
    <location>
        <begin position="110"/>
        <end position="273"/>
    </location>
</feature>
<feature type="domain" description="Dihydroprymidine dehydrogenase" evidence="2">
    <location>
        <begin position="9"/>
        <end position="92"/>
    </location>
</feature>
<evidence type="ECO:0008006" key="4">
    <source>
        <dbReference type="Google" id="ProtNLM"/>
    </source>
</evidence>
<comment type="caution">
    <text evidence="3">The sequence shown here is derived from an EMBL/GenBank/DDBJ whole genome shotgun (WGS) entry which is preliminary data.</text>
</comment>
<reference evidence="3" key="1">
    <citation type="journal article" date="2014" name="Front. Microbiol.">
        <title>High frequency of phylogenetically diverse reductive dehalogenase-homologous genes in deep subseafloor sedimentary metagenomes.</title>
        <authorList>
            <person name="Kawai M."/>
            <person name="Futagami T."/>
            <person name="Toyoda A."/>
            <person name="Takaki Y."/>
            <person name="Nishi S."/>
            <person name="Hori S."/>
            <person name="Arai W."/>
            <person name="Tsubouchi T."/>
            <person name="Morono Y."/>
            <person name="Uchiyama I."/>
            <person name="Ito T."/>
            <person name="Fujiyama A."/>
            <person name="Inagaki F."/>
            <person name="Takami H."/>
        </authorList>
    </citation>
    <scope>NUCLEOTIDE SEQUENCE</scope>
    <source>
        <strain evidence="3">Expedition CK06-06</strain>
    </source>
</reference>
<dbReference type="InterPro" id="IPR028261">
    <property type="entry name" value="DPD_II"/>
</dbReference>
<dbReference type="Pfam" id="PF07992">
    <property type="entry name" value="Pyr_redox_2"/>
    <property type="match status" value="1"/>
</dbReference>
<dbReference type="SUPFAM" id="SSF46548">
    <property type="entry name" value="alpha-helical ferredoxin"/>
    <property type="match status" value="1"/>
</dbReference>
<dbReference type="PANTHER" id="PTHR42783">
    <property type="entry name" value="GLUTAMATE SYNTHASE [NADPH] SMALL CHAIN"/>
    <property type="match status" value="1"/>
</dbReference>
<proteinExistence type="predicted"/>
<feature type="non-terminal residue" evidence="3">
    <location>
        <position position="281"/>
    </location>
</feature>
<dbReference type="Gene3D" id="1.10.1060.10">
    <property type="entry name" value="Alpha-helical ferredoxin"/>
    <property type="match status" value="1"/>
</dbReference>
<dbReference type="SUPFAM" id="SSF51971">
    <property type="entry name" value="Nucleotide-binding domain"/>
    <property type="match status" value="1"/>
</dbReference>
<dbReference type="InterPro" id="IPR009051">
    <property type="entry name" value="Helical_ferredxn"/>
</dbReference>